<evidence type="ECO:0000259" key="18">
    <source>
        <dbReference type="PROSITE" id="PS50999"/>
    </source>
</evidence>
<reference evidence="19 20" key="1">
    <citation type="journal article" date="2023" name="Genome Announc.">
        <title>Pan-Genome Analyses of the Genus Cohnella and Proposal of the Novel Species Cohnella silvisoli sp. nov., Isolated from Forest Soil.</title>
        <authorList>
            <person name="Wang C."/>
            <person name="Mao L."/>
            <person name="Bao G."/>
            <person name="Zhu H."/>
        </authorList>
    </citation>
    <scope>NUCLEOTIDE SEQUENCE [LARGE SCALE GENOMIC DNA]</scope>
    <source>
        <strain evidence="19 20">NL03-T5-1</strain>
    </source>
</reference>
<comment type="similarity">
    <text evidence="2 14">Belongs to the cytochrome c oxidase subunit 2 family.</text>
</comment>
<evidence type="ECO:0000256" key="14">
    <source>
        <dbReference type="PIRNR" id="PIRNR000292"/>
    </source>
</evidence>
<dbReference type="SUPFAM" id="SSF81464">
    <property type="entry name" value="Cytochrome c oxidase subunit II-like, transmembrane region"/>
    <property type="match status" value="1"/>
</dbReference>
<evidence type="ECO:0000256" key="7">
    <source>
        <dbReference type="ARBA" id="ARBA00022729"/>
    </source>
</evidence>
<evidence type="ECO:0000259" key="17">
    <source>
        <dbReference type="PROSITE" id="PS50857"/>
    </source>
</evidence>
<keyword evidence="10 14" id="KW-0560">Oxidoreductase</keyword>
<dbReference type="Pfam" id="PF06481">
    <property type="entry name" value="COX_ARM"/>
    <property type="match status" value="1"/>
</dbReference>
<protein>
    <recommendedName>
        <fullName evidence="14">Quinol oxidase subunit 2</fullName>
        <ecNumber evidence="14">1.10.3.-</ecNumber>
    </recommendedName>
</protein>
<evidence type="ECO:0000256" key="10">
    <source>
        <dbReference type="ARBA" id="ARBA00023002"/>
    </source>
</evidence>
<dbReference type="RefSeq" id="WP_232185376.1">
    <property type="nucleotide sequence ID" value="NZ_JAIOAP010000004.1"/>
</dbReference>
<evidence type="ECO:0000256" key="15">
    <source>
        <dbReference type="SAM" id="MobiDB-lite"/>
    </source>
</evidence>
<dbReference type="CDD" id="cd04212">
    <property type="entry name" value="CuRO_UO_II"/>
    <property type="match status" value="1"/>
</dbReference>
<keyword evidence="20" id="KW-1185">Reference proteome</keyword>
<evidence type="ECO:0000256" key="3">
    <source>
        <dbReference type="ARBA" id="ARBA00022448"/>
    </source>
</evidence>
<dbReference type="PANTHER" id="PTHR22888:SF18">
    <property type="entry name" value="CYTOCHROME BO(3) UBIQUINOL OXIDASE SUBUNIT 2"/>
    <property type="match status" value="1"/>
</dbReference>
<sequence length="335" mass="37004">MRKGLRRLTAVLSLITMAILMTGCSDKVIVLNPKGAIGKQQLDLMIISTALCLVVIVPVLILTFYIVWKYRHQPDRKAKYDPNWEHSTKLETIWWSIPIVIIVILAAITVKYTYLLEPSKPLEHEAKPLVIQVTSLDWKWLFQYPEQGIATVNYIQFPANVPIRFELTSDAPMNSFWIPQLGGQIYTMSGMAMKLNLIADEPGSYLGMGANFSGREFGKMQFTAEATSQEQFDAWVQGIKGSSPALTKEGYEQLAIPGVSEVESFSSIPAGLFQQIVTKYGGHNHGSGSGEGATEHHHGSDSGEADATDKAPAMDMNMDMGDGASMNHEGHMNHE</sequence>
<evidence type="ECO:0000256" key="4">
    <source>
        <dbReference type="ARBA" id="ARBA00022475"/>
    </source>
</evidence>
<dbReference type="SUPFAM" id="SSF49503">
    <property type="entry name" value="Cupredoxins"/>
    <property type="match status" value="1"/>
</dbReference>
<evidence type="ECO:0000313" key="20">
    <source>
        <dbReference type="Proteomes" id="UP001493487"/>
    </source>
</evidence>
<evidence type="ECO:0000256" key="1">
    <source>
        <dbReference type="ARBA" id="ARBA00004651"/>
    </source>
</evidence>
<proteinExistence type="inferred from homology"/>
<dbReference type="Gene3D" id="1.10.287.90">
    <property type="match status" value="1"/>
</dbReference>
<dbReference type="EMBL" id="JASKHM010000003">
    <property type="protein sequence ID" value="MEQ4482124.1"/>
    <property type="molecule type" value="Genomic_DNA"/>
</dbReference>
<dbReference type="NCBIfam" id="TIGR01433">
    <property type="entry name" value="CyoA"/>
    <property type="match status" value="1"/>
</dbReference>
<gene>
    <name evidence="19" type="primary">cyoA</name>
    <name evidence="19" type="ORF">QJS35_06915</name>
</gene>
<dbReference type="InterPro" id="IPR002429">
    <property type="entry name" value="CcO_II-like_C"/>
</dbReference>
<keyword evidence="12" id="KW-0564">Palmitate</keyword>
<keyword evidence="8 14" id="KW-0249">Electron transport</keyword>
<evidence type="ECO:0000256" key="11">
    <source>
        <dbReference type="ARBA" id="ARBA00023136"/>
    </source>
</evidence>
<evidence type="ECO:0000313" key="19">
    <source>
        <dbReference type="EMBL" id="MEQ4482124.1"/>
    </source>
</evidence>
<keyword evidence="5 14" id="KW-0679">Respiratory chain</keyword>
<evidence type="ECO:0000256" key="8">
    <source>
        <dbReference type="ARBA" id="ARBA00022982"/>
    </source>
</evidence>
<feature type="domain" description="Cytochrome oxidase subunit II copper A binding" evidence="17">
    <location>
        <begin position="126"/>
        <end position="238"/>
    </location>
</feature>
<keyword evidence="7" id="KW-0732">Signal</keyword>
<keyword evidence="9 16" id="KW-1133">Transmembrane helix</keyword>
<dbReference type="InterPro" id="IPR011759">
    <property type="entry name" value="Cyt_c_oxidase_su2_TM_dom"/>
</dbReference>
<dbReference type="PROSITE" id="PS51257">
    <property type="entry name" value="PROKAR_LIPOPROTEIN"/>
    <property type="match status" value="1"/>
</dbReference>
<keyword evidence="6 16" id="KW-0812">Transmembrane</keyword>
<evidence type="ECO:0000256" key="13">
    <source>
        <dbReference type="ARBA" id="ARBA00023288"/>
    </source>
</evidence>
<feature type="transmembrane region" description="Helical" evidence="16">
    <location>
        <begin position="93"/>
        <end position="114"/>
    </location>
</feature>
<dbReference type="InterPro" id="IPR010514">
    <property type="entry name" value="COX_ARM"/>
</dbReference>
<keyword evidence="3 14" id="KW-0813">Transport</keyword>
<comment type="subcellular location">
    <subcellularLocation>
        <location evidence="1">Cell membrane</location>
        <topology evidence="1">Multi-pass membrane protein</topology>
    </subcellularLocation>
</comment>
<feature type="region of interest" description="Disordered" evidence="15">
    <location>
        <begin position="282"/>
        <end position="335"/>
    </location>
</feature>
<feature type="transmembrane region" description="Helical" evidence="16">
    <location>
        <begin position="44"/>
        <end position="68"/>
    </location>
</feature>
<name>A0ABV1KPZ4_9BACL</name>
<dbReference type="Pfam" id="PF02790">
    <property type="entry name" value="COX2_TM"/>
    <property type="match status" value="1"/>
</dbReference>
<feature type="domain" description="Cytochrome oxidase subunit II transmembrane region profile" evidence="18">
    <location>
        <begin position="22"/>
        <end position="120"/>
    </location>
</feature>
<dbReference type="InterPro" id="IPR034227">
    <property type="entry name" value="CuRO_UO_II"/>
</dbReference>
<dbReference type="InterPro" id="IPR006333">
    <property type="entry name" value="Cyt_o_ubiquinol_oxidase_su2"/>
</dbReference>
<feature type="compositionally biased region" description="Low complexity" evidence="15">
    <location>
        <begin position="313"/>
        <end position="327"/>
    </location>
</feature>
<dbReference type="EC" id="1.10.3.-" evidence="14"/>
<accession>A0ABV1KPZ4</accession>
<organism evidence="19 20">
    <name type="scientific">Cohnella silvisoli</name>
    <dbReference type="NCBI Taxonomy" id="2873699"/>
    <lineage>
        <taxon>Bacteria</taxon>
        <taxon>Bacillati</taxon>
        <taxon>Bacillota</taxon>
        <taxon>Bacilli</taxon>
        <taxon>Bacillales</taxon>
        <taxon>Paenibacillaceae</taxon>
        <taxon>Cohnella</taxon>
    </lineage>
</organism>
<dbReference type="PANTHER" id="PTHR22888">
    <property type="entry name" value="CYTOCHROME C OXIDASE, SUBUNIT II"/>
    <property type="match status" value="1"/>
</dbReference>
<keyword evidence="4 14" id="KW-1003">Cell membrane</keyword>
<comment type="function">
    <text evidence="14">Catalyzes quinol oxidation with the concomitant reduction of oxygen to water. Subunit II transfers the electrons from a quinol to the binuclear center of the catalytic subunit I.</text>
</comment>
<evidence type="ECO:0000256" key="6">
    <source>
        <dbReference type="ARBA" id="ARBA00022692"/>
    </source>
</evidence>
<dbReference type="Gene3D" id="2.60.40.420">
    <property type="entry name" value="Cupredoxins - blue copper proteins"/>
    <property type="match status" value="1"/>
</dbReference>
<keyword evidence="11 14" id="KW-0472">Membrane</keyword>
<comment type="caution">
    <text evidence="19">The sequence shown here is derived from an EMBL/GenBank/DDBJ whole genome shotgun (WGS) entry which is preliminary data.</text>
</comment>
<comment type="catalytic activity">
    <reaction evidence="14">
        <text>2 a quinol + O2 = 2 a quinone + 2 H2O</text>
        <dbReference type="Rhea" id="RHEA:55376"/>
        <dbReference type="ChEBI" id="CHEBI:15377"/>
        <dbReference type="ChEBI" id="CHEBI:15379"/>
        <dbReference type="ChEBI" id="CHEBI:24646"/>
        <dbReference type="ChEBI" id="CHEBI:132124"/>
    </reaction>
</comment>
<evidence type="ECO:0000256" key="16">
    <source>
        <dbReference type="SAM" id="Phobius"/>
    </source>
</evidence>
<keyword evidence="13" id="KW-0449">Lipoprotein</keyword>
<evidence type="ECO:0000256" key="12">
    <source>
        <dbReference type="ARBA" id="ARBA00023139"/>
    </source>
</evidence>
<dbReference type="InterPro" id="IPR008972">
    <property type="entry name" value="Cupredoxin"/>
</dbReference>
<dbReference type="Proteomes" id="UP001493487">
    <property type="component" value="Unassembled WGS sequence"/>
</dbReference>
<evidence type="ECO:0000256" key="2">
    <source>
        <dbReference type="ARBA" id="ARBA00007866"/>
    </source>
</evidence>
<dbReference type="InterPro" id="IPR036257">
    <property type="entry name" value="Cyt_c_oxidase_su2_TM_sf"/>
</dbReference>
<evidence type="ECO:0000256" key="5">
    <source>
        <dbReference type="ARBA" id="ARBA00022660"/>
    </source>
</evidence>
<dbReference type="PROSITE" id="PS50857">
    <property type="entry name" value="COX2_CUA"/>
    <property type="match status" value="1"/>
</dbReference>
<dbReference type="PROSITE" id="PS50999">
    <property type="entry name" value="COX2_TM"/>
    <property type="match status" value="1"/>
</dbReference>
<dbReference type="InterPro" id="IPR045187">
    <property type="entry name" value="CcO_II"/>
</dbReference>
<dbReference type="PIRSF" id="PIRSF000292">
    <property type="entry name" value="Ubi_od_II"/>
    <property type="match status" value="1"/>
</dbReference>
<evidence type="ECO:0000256" key="9">
    <source>
        <dbReference type="ARBA" id="ARBA00022989"/>
    </source>
</evidence>